<keyword evidence="1" id="KW-0863">Zinc-finger</keyword>
<dbReference type="Pfam" id="PF04434">
    <property type="entry name" value="SWIM"/>
    <property type="match status" value="1"/>
</dbReference>
<sequence>MLNEWSLDLLEKPPATFPWPTIEEYQTAWNYKEQSPFCSVIDAEKPVYLIQSETRIGEQANWSANFELQQFTAEMGWKKYVELRSSIYMVQPSVLFTGLYTCSCFKGRKDQVFCKHALALMCCDGKYSYPEEISDIPIGGRCKRGRKRKATKGGALVIDE</sequence>
<dbReference type="Proteomes" id="UP000887574">
    <property type="component" value="Unplaced"/>
</dbReference>
<dbReference type="AlphaFoldDB" id="A0A915D6F0"/>
<dbReference type="WBParaSite" id="jg16536">
    <property type="protein sequence ID" value="jg16536"/>
    <property type="gene ID" value="jg16536"/>
</dbReference>
<accession>A0A915D6F0</accession>
<organism evidence="3 4">
    <name type="scientific">Ditylenchus dipsaci</name>
    <dbReference type="NCBI Taxonomy" id="166011"/>
    <lineage>
        <taxon>Eukaryota</taxon>
        <taxon>Metazoa</taxon>
        <taxon>Ecdysozoa</taxon>
        <taxon>Nematoda</taxon>
        <taxon>Chromadorea</taxon>
        <taxon>Rhabditida</taxon>
        <taxon>Tylenchina</taxon>
        <taxon>Tylenchomorpha</taxon>
        <taxon>Sphaerularioidea</taxon>
        <taxon>Anguinidae</taxon>
        <taxon>Anguininae</taxon>
        <taxon>Ditylenchus</taxon>
    </lineage>
</organism>
<dbReference type="GO" id="GO:0008270">
    <property type="term" value="F:zinc ion binding"/>
    <property type="evidence" value="ECO:0007669"/>
    <property type="project" value="UniProtKB-KW"/>
</dbReference>
<evidence type="ECO:0000313" key="4">
    <source>
        <dbReference type="WBParaSite" id="jg16536"/>
    </source>
</evidence>
<keyword evidence="1" id="KW-0479">Metal-binding</keyword>
<keyword evidence="3" id="KW-1185">Reference proteome</keyword>
<evidence type="ECO:0000313" key="3">
    <source>
        <dbReference type="Proteomes" id="UP000887574"/>
    </source>
</evidence>
<feature type="domain" description="SWIM-type" evidence="2">
    <location>
        <begin position="88"/>
        <end position="125"/>
    </location>
</feature>
<proteinExistence type="predicted"/>
<protein>
    <submittedName>
        <fullName evidence="4">SWIM-type domain-containing protein</fullName>
    </submittedName>
</protein>
<dbReference type="PROSITE" id="PS50966">
    <property type="entry name" value="ZF_SWIM"/>
    <property type="match status" value="1"/>
</dbReference>
<keyword evidence="1" id="KW-0862">Zinc</keyword>
<reference evidence="4" key="1">
    <citation type="submission" date="2022-11" db="UniProtKB">
        <authorList>
            <consortium name="WormBaseParasite"/>
        </authorList>
    </citation>
    <scope>IDENTIFICATION</scope>
</reference>
<name>A0A915D6F0_9BILA</name>
<dbReference type="InterPro" id="IPR007527">
    <property type="entry name" value="Znf_SWIM"/>
</dbReference>
<evidence type="ECO:0000256" key="1">
    <source>
        <dbReference type="PROSITE-ProRule" id="PRU00325"/>
    </source>
</evidence>
<evidence type="ECO:0000259" key="2">
    <source>
        <dbReference type="PROSITE" id="PS50966"/>
    </source>
</evidence>